<comment type="caution">
    <text evidence="11">The sequence shown here is derived from an EMBL/GenBank/DDBJ whole genome shotgun (WGS) entry which is preliminary data.</text>
</comment>
<protein>
    <recommendedName>
        <fullName evidence="4">Vacuolar membrane protease</fullName>
    </recommendedName>
    <alternativeName>
        <fullName evidence="8">FXNA-related family protease 1</fullName>
    </alternativeName>
</protein>
<dbReference type="PANTHER" id="PTHR12147">
    <property type="entry name" value="METALLOPEPTIDASE M28 FAMILY MEMBER"/>
    <property type="match status" value="1"/>
</dbReference>
<evidence type="ECO:0000256" key="4">
    <source>
        <dbReference type="ARBA" id="ARBA00017435"/>
    </source>
</evidence>
<feature type="transmembrane region" description="Helical" evidence="9">
    <location>
        <begin position="454"/>
        <end position="470"/>
    </location>
</feature>
<keyword evidence="7" id="KW-0325">Glycoprotein</keyword>
<gene>
    <name evidence="11" type="ORF">ACFSQJ_18085</name>
</gene>
<dbReference type="InterPro" id="IPR045175">
    <property type="entry name" value="M28_fam"/>
</dbReference>
<evidence type="ECO:0000256" key="3">
    <source>
        <dbReference type="ARBA" id="ARBA00010918"/>
    </source>
</evidence>
<dbReference type="PANTHER" id="PTHR12147:SF58">
    <property type="entry name" value="VACUOLAR MEMBRANE PROTEASE"/>
    <property type="match status" value="1"/>
</dbReference>
<dbReference type="Proteomes" id="UP001597526">
    <property type="component" value="Unassembled WGS sequence"/>
</dbReference>
<keyword evidence="6 9" id="KW-1133">Transmembrane helix</keyword>
<comment type="similarity">
    <text evidence="3">Belongs to the peptidase M28 family.</text>
</comment>
<feature type="domain" description="Peptidase M28" evidence="10">
    <location>
        <begin position="99"/>
        <end position="288"/>
    </location>
</feature>
<dbReference type="Pfam" id="PF04389">
    <property type="entry name" value="Peptidase_M28"/>
    <property type="match status" value="1"/>
</dbReference>
<reference evidence="12" key="1">
    <citation type="journal article" date="2019" name="Int. J. Syst. Evol. Microbiol.">
        <title>The Global Catalogue of Microorganisms (GCM) 10K type strain sequencing project: providing services to taxonomists for standard genome sequencing and annotation.</title>
        <authorList>
            <consortium name="The Broad Institute Genomics Platform"/>
            <consortium name="The Broad Institute Genome Sequencing Center for Infectious Disease"/>
            <person name="Wu L."/>
            <person name="Ma J."/>
        </authorList>
    </citation>
    <scope>NUCLEOTIDE SEQUENCE [LARGE SCALE GENOMIC DNA]</scope>
    <source>
        <strain evidence="12">KCTC 52368</strain>
    </source>
</reference>
<feature type="transmembrane region" description="Helical" evidence="9">
    <location>
        <begin position="357"/>
        <end position="378"/>
    </location>
</feature>
<evidence type="ECO:0000256" key="9">
    <source>
        <dbReference type="SAM" id="Phobius"/>
    </source>
</evidence>
<feature type="transmembrane region" description="Helical" evidence="9">
    <location>
        <begin position="398"/>
        <end position="418"/>
    </location>
</feature>
<sequence>MKLTRTLALLLLALAVYYSFKSLMPAYKGNVIVDTGSFSTENALKHVKQLSLQPHAVGFPAHTNALAYVIGELKKMGLQTITQEGYTAGDWGNLSKATNVLARIEGSEQGKALLLMSHYDSNPHSSFGASDAASGVATVLEGLRAFLEENKKPKNDIIVLITDAEELGLNGADLFVNKHPWAKDVGLVLNFEARGSGGPSYMLIETNRGNGKLIKEFTKANPKYPVANSLAYSIYKMLPNDTDLTVFREDGDIDGFNFAFIDDHYDYHTALDNYDRLDRNSLVHQGSYLMPLLNHFSSADLNDLKSLDDYIYFNVPFFRLVSYPFEWIWPMFALAMLLFSGLLVLGFKKKKLDVKSILIGFLPLLLVLVLNGLFGYFSWPSLKWWYPDYKDMLHGFTYNGHTYILCMVFLALGVSFWIYNRFKNISTSNLLVAPIFIWLLICGLVSVYLKGASFFIVPLFGLLAAFMVYINQEKPNALLLLFLALPGIFIYAPFIKMFPVGLGLKMMAAATIFTTLLYFIAIPVFRQIKAPIRLTIFAFFLFALFGISAHLDSGFSKENPKPSSLLYVYDADNNTAKWATYDNRTIAWNGQFFGEKKKPVSNEDSNIISSKYSTGFTYVAETEPKPIAGPRIDVVHDSIVGTERIISLCITPQRDVNRLEVFTNPIAITKATVNNIELSEYYLEHRRYGKLITHYVSDNDFTEIELHIAKDDTLELTFFEASNDLLTNRQFSVPERPKNSIPMPFVLNDAILVTKTLKFE</sequence>
<organism evidence="11 12">
    <name type="scientific">Croceitalea marina</name>
    <dbReference type="NCBI Taxonomy" id="1775166"/>
    <lineage>
        <taxon>Bacteria</taxon>
        <taxon>Pseudomonadati</taxon>
        <taxon>Bacteroidota</taxon>
        <taxon>Flavobacteriia</taxon>
        <taxon>Flavobacteriales</taxon>
        <taxon>Flavobacteriaceae</taxon>
        <taxon>Croceitalea</taxon>
    </lineage>
</organism>
<dbReference type="Gene3D" id="3.40.630.10">
    <property type="entry name" value="Zn peptidases"/>
    <property type="match status" value="1"/>
</dbReference>
<evidence type="ECO:0000256" key="5">
    <source>
        <dbReference type="ARBA" id="ARBA00022554"/>
    </source>
</evidence>
<evidence type="ECO:0000313" key="12">
    <source>
        <dbReference type="Proteomes" id="UP001597526"/>
    </source>
</evidence>
<feature type="transmembrane region" description="Helical" evidence="9">
    <location>
        <begin position="532"/>
        <end position="551"/>
    </location>
</feature>
<evidence type="ECO:0000259" key="10">
    <source>
        <dbReference type="Pfam" id="PF04389"/>
    </source>
</evidence>
<keyword evidence="9" id="KW-0472">Membrane</keyword>
<dbReference type="EMBL" id="JBHULB010000082">
    <property type="protein sequence ID" value="MFD2588841.1"/>
    <property type="molecule type" value="Genomic_DNA"/>
</dbReference>
<feature type="transmembrane region" description="Helical" evidence="9">
    <location>
        <begin position="506"/>
        <end position="525"/>
    </location>
</feature>
<name>A0ABW5N219_9FLAO</name>
<keyword evidence="12" id="KW-1185">Reference proteome</keyword>
<comment type="function">
    <text evidence="1">May be involved in vacuolar sorting and osmoregulation.</text>
</comment>
<evidence type="ECO:0000256" key="2">
    <source>
        <dbReference type="ARBA" id="ARBA00004128"/>
    </source>
</evidence>
<dbReference type="InterPro" id="IPR007484">
    <property type="entry name" value="Peptidase_M28"/>
</dbReference>
<evidence type="ECO:0000256" key="1">
    <source>
        <dbReference type="ARBA" id="ARBA00003273"/>
    </source>
</evidence>
<dbReference type="RefSeq" id="WP_377768306.1">
    <property type="nucleotide sequence ID" value="NZ_JBHULB010000082.1"/>
</dbReference>
<comment type="subcellular location">
    <subcellularLocation>
        <location evidence="2">Vacuole membrane</location>
        <topology evidence="2">Multi-pass membrane protein</topology>
    </subcellularLocation>
</comment>
<keyword evidence="5" id="KW-0926">Vacuole</keyword>
<dbReference type="SUPFAM" id="SSF53187">
    <property type="entry name" value="Zn-dependent exopeptidases"/>
    <property type="match status" value="1"/>
</dbReference>
<accession>A0ABW5N219</accession>
<feature type="transmembrane region" description="Helical" evidence="9">
    <location>
        <begin position="477"/>
        <end position="494"/>
    </location>
</feature>
<evidence type="ECO:0000256" key="6">
    <source>
        <dbReference type="ARBA" id="ARBA00022989"/>
    </source>
</evidence>
<evidence type="ECO:0000256" key="8">
    <source>
        <dbReference type="ARBA" id="ARBA00031512"/>
    </source>
</evidence>
<evidence type="ECO:0000313" key="11">
    <source>
        <dbReference type="EMBL" id="MFD2588841.1"/>
    </source>
</evidence>
<proteinExistence type="inferred from homology"/>
<feature type="transmembrane region" description="Helical" evidence="9">
    <location>
        <begin position="327"/>
        <end position="345"/>
    </location>
</feature>
<keyword evidence="9" id="KW-0812">Transmembrane</keyword>
<feature type="transmembrane region" description="Helical" evidence="9">
    <location>
        <begin position="430"/>
        <end position="448"/>
    </location>
</feature>
<evidence type="ECO:0000256" key="7">
    <source>
        <dbReference type="ARBA" id="ARBA00023180"/>
    </source>
</evidence>